<dbReference type="PaxDb" id="35128-Thaps40028"/>
<dbReference type="GO" id="GO:0005737">
    <property type="term" value="C:cytoplasm"/>
    <property type="evidence" value="ECO:0007669"/>
    <property type="project" value="UniProtKB-SubCell"/>
</dbReference>
<dbReference type="SMART" id="SM00836">
    <property type="entry name" value="DALR_1"/>
    <property type="match status" value="1"/>
</dbReference>
<dbReference type="Gene3D" id="3.40.50.620">
    <property type="entry name" value="HUPs"/>
    <property type="match status" value="1"/>
</dbReference>
<organism evidence="16 17">
    <name type="scientific">Thalassiosira pseudonana</name>
    <name type="common">Marine diatom</name>
    <name type="synonym">Cyclotella nana</name>
    <dbReference type="NCBI Taxonomy" id="35128"/>
    <lineage>
        <taxon>Eukaryota</taxon>
        <taxon>Sar</taxon>
        <taxon>Stramenopiles</taxon>
        <taxon>Ochrophyta</taxon>
        <taxon>Bacillariophyta</taxon>
        <taxon>Coscinodiscophyceae</taxon>
        <taxon>Thalassiosirophycidae</taxon>
        <taxon>Thalassiosirales</taxon>
        <taxon>Thalassiosiraceae</taxon>
        <taxon>Thalassiosira</taxon>
    </lineage>
</organism>
<dbReference type="CDD" id="cd00671">
    <property type="entry name" value="ArgRS_core"/>
    <property type="match status" value="1"/>
</dbReference>
<dbReference type="PANTHER" id="PTHR11956">
    <property type="entry name" value="ARGINYL-TRNA SYNTHETASE"/>
    <property type="match status" value="1"/>
</dbReference>
<accession>B8BYR1</accession>
<gene>
    <name evidence="16" type="ORF">THAPSDRAFT_40028</name>
</gene>
<comment type="subcellular location">
    <subcellularLocation>
        <location evidence="1">Cytoplasm</location>
    </subcellularLocation>
</comment>
<dbReference type="InterPro" id="IPR008909">
    <property type="entry name" value="DALR_anticod-bd"/>
</dbReference>
<evidence type="ECO:0000256" key="9">
    <source>
        <dbReference type="ARBA" id="ARBA00022917"/>
    </source>
</evidence>
<dbReference type="eggNOG" id="KOG4426">
    <property type="taxonomic scope" value="Eukaryota"/>
</dbReference>
<evidence type="ECO:0000313" key="16">
    <source>
        <dbReference type="EMBL" id="EED93932.1"/>
    </source>
</evidence>
<evidence type="ECO:0000256" key="3">
    <source>
        <dbReference type="ARBA" id="ARBA00011245"/>
    </source>
</evidence>
<feature type="domain" description="Arginyl tRNA synthetase N-terminal" evidence="15">
    <location>
        <begin position="3"/>
        <end position="90"/>
    </location>
</feature>
<dbReference type="GO" id="GO:0006420">
    <property type="term" value="P:arginyl-tRNA aminoacylation"/>
    <property type="evidence" value="ECO:0000318"/>
    <property type="project" value="GO_Central"/>
</dbReference>
<keyword evidence="9 13" id="KW-0648">Protein biosynthesis</keyword>
<dbReference type="InterPro" id="IPR001412">
    <property type="entry name" value="aa-tRNA-synth_I_CS"/>
</dbReference>
<name>B8BYR1_THAPS</name>
<dbReference type="InterPro" id="IPR036695">
    <property type="entry name" value="Arg-tRNA-synth_N_sf"/>
</dbReference>
<keyword evidence="6 13" id="KW-0436">Ligase</keyword>
<reference evidence="16 17" key="2">
    <citation type="journal article" date="2008" name="Nature">
        <title>The Phaeodactylum genome reveals the evolutionary history of diatom genomes.</title>
        <authorList>
            <person name="Bowler C."/>
            <person name="Allen A.E."/>
            <person name="Badger J.H."/>
            <person name="Grimwood J."/>
            <person name="Jabbari K."/>
            <person name="Kuo A."/>
            <person name="Maheswari U."/>
            <person name="Martens C."/>
            <person name="Maumus F."/>
            <person name="Otillar R.P."/>
            <person name="Rayko E."/>
            <person name="Salamov A."/>
            <person name="Vandepoele K."/>
            <person name="Beszteri B."/>
            <person name="Gruber A."/>
            <person name="Heijde M."/>
            <person name="Katinka M."/>
            <person name="Mock T."/>
            <person name="Valentin K."/>
            <person name="Verret F."/>
            <person name="Berges J.A."/>
            <person name="Brownlee C."/>
            <person name="Cadoret J.P."/>
            <person name="Chiovitti A."/>
            <person name="Choi C.J."/>
            <person name="Coesel S."/>
            <person name="De Martino A."/>
            <person name="Detter J.C."/>
            <person name="Durkin C."/>
            <person name="Falciatore A."/>
            <person name="Fournet J."/>
            <person name="Haruta M."/>
            <person name="Huysman M.J."/>
            <person name="Jenkins B.D."/>
            <person name="Jiroutova K."/>
            <person name="Jorgensen R.E."/>
            <person name="Joubert Y."/>
            <person name="Kaplan A."/>
            <person name="Kroger N."/>
            <person name="Kroth P.G."/>
            <person name="La Roche J."/>
            <person name="Lindquist E."/>
            <person name="Lommer M."/>
            <person name="Martin-Jezequel V."/>
            <person name="Lopez P.J."/>
            <person name="Lucas S."/>
            <person name="Mangogna M."/>
            <person name="McGinnis K."/>
            <person name="Medlin L.K."/>
            <person name="Montsant A."/>
            <person name="Oudot-Le Secq M.P."/>
            <person name="Napoli C."/>
            <person name="Obornik M."/>
            <person name="Parker M.S."/>
            <person name="Petit J.L."/>
            <person name="Porcel B.M."/>
            <person name="Poulsen N."/>
            <person name="Robison M."/>
            <person name="Rychlewski L."/>
            <person name="Rynearson T.A."/>
            <person name="Schmutz J."/>
            <person name="Shapiro H."/>
            <person name="Siaut M."/>
            <person name="Stanley M."/>
            <person name="Sussman M.R."/>
            <person name="Taylor A.R."/>
            <person name="Vardi A."/>
            <person name="von Dassow P."/>
            <person name="Vyverman W."/>
            <person name="Willis A."/>
            <person name="Wyrwicz L.S."/>
            <person name="Rokhsar D.S."/>
            <person name="Weissenbach J."/>
            <person name="Armbrust E.V."/>
            <person name="Green B.R."/>
            <person name="Van de Peer Y."/>
            <person name="Grigoriev I.V."/>
        </authorList>
    </citation>
    <scope>NUCLEOTIDE SEQUENCE [LARGE SCALE GENOMIC DNA]</scope>
    <source>
        <strain evidence="16 17">CCMP1335</strain>
    </source>
</reference>
<dbReference type="SUPFAM" id="SSF55190">
    <property type="entry name" value="Arginyl-tRNA synthetase (ArgRS), N-terminal 'additional' domain"/>
    <property type="match status" value="1"/>
</dbReference>
<keyword evidence="7 13" id="KW-0547">Nucleotide-binding</keyword>
<proteinExistence type="inferred from homology"/>
<evidence type="ECO:0000256" key="11">
    <source>
        <dbReference type="ARBA" id="ARBA00033033"/>
    </source>
</evidence>
<dbReference type="EC" id="6.1.1.19" evidence="4"/>
<dbReference type="InterPro" id="IPR005148">
    <property type="entry name" value="Arg-tRNA-synth_N"/>
</dbReference>
<dbReference type="SUPFAM" id="SSF52374">
    <property type="entry name" value="Nucleotidylyl transferase"/>
    <property type="match status" value="1"/>
</dbReference>
<evidence type="ECO:0000256" key="2">
    <source>
        <dbReference type="ARBA" id="ARBA00005594"/>
    </source>
</evidence>
<comment type="similarity">
    <text evidence="2 13">Belongs to the class-I aminoacyl-tRNA synthetase family.</text>
</comment>
<keyword evidence="5" id="KW-0963">Cytoplasm</keyword>
<evidence type="ECO:0000256" key="1">
    <source>
        <dbReference type="ARBA" id="ARBA00004496"/>
    </source>
</evidence>
<evidence type="ECO:0000259" key="14">
    <source>
        <dbReference type="SMART" id="SM00836"/>
    </source>
</evidence>
<evidence type="ECO:0000256" key="5">
    <source>
        <dbReference type="ARBA" id="ARBA00022490"/>
    </source>
</evidence>
<evidence type="ECO:0000313" key="17">
    <source>
        <dbReference type="Proteomes" id="UP000001449"/>
    </source>
</evidence>
<dbReference type="SMART" id="SM01016">
    <property type="entry name" value="Arg_tRNA_synt_N"/>
    <property type="match status" value="1"/>
</dbReference>
<dbReference type="InterPro" id="IPR009080">
    <property type="entry name" value="tRNAsynth_Ia_anticodon-bd"/>
</dbReference>
<feature type="domain" description="DALR anticodon binding" evidence="14">
    <location>
        <begin position="480"/>
        <end position="602"/>
    </location>
</feature>
<dbReference type="KEGG" id="tps:THAPSDRAFT_40028"/>
<dbReference type="HOGENOM" id="CLU_006406_5_1_1"/>
<dbReference type="Proteomes" id="UP000001449">
    <property type="component" value="Chromosome 3"/>
</dbReference>
<dbReference type="InterPro" id="IPR014729">
    <property type="entry name" value="Rossmann-like_a/b/a_fold"/>
</dbReference>
<dbReference type="InterPro" id="IPR001278">
    <property type="entry name" value="Arg-tRNA-ligase"/>
</dbReference>
<dbReference type="Gene3D" id="1.10.730.10">
    <property type="entry name" value="Isoleucyl-tRNA Synthetase, Domain 1"/>
    <property type="match status" value="1"/>
</dbReference>
<keyword evidence="8 13" id="KW-0067">ATP-binding</keyword>
<dbReference type="HAMAP" id="MF_00123">
    <property type="entry name" value="Arg_tRNA_synth"/>
    <property type="match status" value="1"/>
</dbReference>
<dbReference type="SUPFAM" id="SSF47323">
    <property type="entry name" value="Anticodon-binding domain of a subclass of class I aminoacyl-tRNA synthetases"/>
    <property type="match status" value="1"/>
</dbReference>
<dbReference type="Pfam" id="PF03485">
    <property type="entry name" value="Arg_tRNA_synt_N"/>
    <property type="match status" value="1"/>
</dbReference>
<dbReference type="NCBIfam" id="TIGR00456">
    <property type="entry name" value="argS"/>
    <property type="match status" value="1"/>
</dbReference>
<dbReference type="GeneID" id="7449555"/>
<evidence type="ECO:0000256" key="12">
    <source>
        <dbReference type="ARBA" id="ARBA00049339"/>
    </source>
</evidence>
<dbReference type="FunFam" id="3.40.50.620:FF:000030">
    <property type="entry name" value="Arginine--tRNA ligase"/>
    <property type="match status" value="1"/>
</dbReference>
<dbReference type="InParanoid" id="B8BYR1"/>
<dbReference type="RefSeq" id="XP_002288496.1">
    <property type="nucleotide sequence ID" value="XM_002288460.1"/>
</dbReference>
<dbReference type="Gene3D" id="3.30.1360.70">
    <property type="entry name" value="Arginyl tRNA synthetase N-terminal domain"/>
    <property type="match status" value="1"/>
</dbReference>
<dbReference type="OMA" id="HHIGDWG"/>
<evidence type="ECO:0000256" key="10">
    <source>
        <dbReference type="ARBA" id="ARBA00023146"/>
    </source>
</evidence>
<dbReference type="EMBL" id="CM000640">
    <property type="protein sequence ID" value="EED93932.1"/>
    <property type="molecule type" value="Genomic_DNA"/>
</dbReference>
<reference evidence="16 17" key="1">
    <citation type="journal article" date="2004" name="Science">
        <title>The genome of the diatom Thalassiosira pseudonana: ecology, evolution, and metabolism.</title>
        <authorList>
            <person name="Armbrust E.V."/>
            <person name="Berges J.A."/>
            <person name="Bowler C."/>
            <person name="Green B.R."/>
            <person name="Martinez D."/>
            <person name="Putnam N.H."/>
            <person name="Zhou S."/>
            <person name="Allen A.E."/>
            <person name="Apt K.E."/>
            <person name="Bechner M."/>
            <person name="Brzezinski M.A."/>
            <person name="Chaal B.K."/>
            <person name="Chiovitti A."/>
            <person name="Davis A.K."/>
            <person name="Demarest M.S."/>
            <person name="Detter J.C."/>
            <person name="Glavina T."/>
            <person name="Goodstein D."/>
            <person name="Hadi M.Z."/>
            <person name="Hellsten U."/>
            <person name="Hildebrand M."/>
            <person name="Jenkins B.D."/>
            <person name="Jurka J."/>
            <person name="Kapitonov V.V."/>
            <person name="Kroger N."/>
            <person name="Lau W.W."/>
            <person name="Lane T.W."/>
            <person name="Larimer F.W."/>
            <person name="Lippmeier J.C."/>
            <person name="Lucas S."/>
            <person name="Medina M."/>
            <person name="Montsant A."/>
            <person name="Obornik M."/>
            <person name="Parker M.S."/>
            <person name="Palenik B."/>
            <person name="Pazour G.J."/>
            <person name="Richardson P.M."/>
            <person name="Rynearson T.A."/>
            <person name="Saito M.A."/>
            <person name="Schwartz D.C."/>
            <person name="Thamatrakoln K."/>
            <person name="Valentin K."/>
            <person name="Vardi A."/>
            <person name="Wilkerson F.P."/>
            <person name="Rokhsar D.S."/>
        </authorList>
    </citation>
    <scope>NUCLEOTIDE SEQUENCE [LARGE SCALE GENOMIC DNA]</scope>
    <source>
        <strain evidence="16 17">CCMP1335</strain>
    </source>
</reference>
<protein>
    <recommendedName>
        <fullName evidence="4">arginine--tRNA ligase</fullName>
        <ecNumber evidence="4">6.1.1.19</ecNumber>
    </recommendedName>
    <alternativeName>
        <fullName evidence="11">Arginyl-tRNA synthetase</fullName>
    </alternativeName>
</protein>
<comment type="catalytic activity">
    <reaction evidence="12">
        <text>tRNA(Arg) + L-arginine + ATP = L-arginyl-tRNA(Arg) + AMP + diphosphate</text>
        <dbReference type="Rhea" id="RHEA:20301"/>
        <dbReference type="Rhea" id="RHEA-COMP:9658"/>
        <dbReference type="Rhea" id="RHEA-COMP:9673"/>
        <dbReference type="ChEBI" id="CHEBI:30616"/>
        <dbReference type="ChEBI" id="CHEBI:32682"/>
        <dbReference type="ChEBI" id="CHEBI:33019"/>
        <dbReference type="ChEBI" id="CHEBI:78442"/>
        <dbReference type="ChEBI" id="CHEBI:78513"/>
        <dbReference type="ChEBI" id="CHEBI:456215"/>
        <dbReference type="EC" id="6.1.1.19"/>
    </reaction>
</comment>
<evidence type="ECO:0000256" key="8">
    <source>
        <dbReference type="ARBA" id="ARBA00022840"/>
    </source>
</evidence>
<sequence length="602" mass="66080">MSDEERTTIIEAAASSAKPFTIGDSMVTPATKPEFGDYQCNAAMSLAKSAGLNPRECASKIVDGLKAIEGFDTIMEEPEIAGPGFINLRFKDGYLAGAAGKMAMDAEDGGRLAIPVTKNKQKIIVDFSSPNIAKEMHVGHLRSTIIGDTLSNLLTFSGHDVLRLNHVGDWGTQFGMLVEHLRDEFPEALDKESSKNVDLGDLVMLYKAAKKRFDVDEEFKVRAREGVVKLQAGDEEALAAWESLCAASRVEYQKIYDLLSIKGLNERGESFYNPYLVGVIEDLESQGLAVESEGATAVFLDGYTNRDGSPLPMLVRKSDGGFNYATTDLAAIRHRVQLDPSDGGEKADRVLYVTDAGQSQHFEMVFAAAKKAGFIAEPISLEHVPFGLVQGEDGKKFATRSGDTVKLKDLLDEAVKIAGEDMKSRMDNPDQELSEALNDVAKTVGIGAVKYADLSMNRESNYKFSYGRMLSLNGNTAPYMLYAYARICGIVRKATGQSEDTKVEWPEASDIIISHDAEKQLVRNLVKLPDILSEVETDLYPNRLCDYLFETSQKFNQFYENCSVNNAETPELKASRLSLCTVSAATIRLLMNLLGIQVVEKL</sequence>
<dbReference type="GO" id="GO:0004814">
    <property type="term" value="F:arginine-tRNA ligase activity"/>
    <property type="evidence" value="ECO:0000318"/>
    <property type="project" value="GO_Central"/>
</dbReference>
<evidence type="ECO:0000256" key="13">
    <source>
        <dbReference type="RuleBase" id="RU363038"/>
    </source>
</evidence>
<keyword evidence="17" id="KW-1185">Reference proteome</keyword>
<dbReference type="PRINTS" id="PR01038">
    <property type="entry name" value="TRNASYNTHARG"/>
</dbReference>
<evidence type="ECO:0000256" key="7">
    <source>
        <dbReference type="ARBA" id="ARBA00022741"/>
    </source>
</evidence>
<dbReference type="Pfam" id="PF00750">
    <property type="entry name" value="tRNA-synt_1d"/>
    <property type="match status" value="1"/>
</dbReference>
<dbReference type="InterPro" id="IPR035684">
    <property type="entry name" value="ArgRS_core"/>
</dbReference>
<dbReference type="STRING" id="35128.B8BYR1"/>
<dbReference type="Pfam" id="PF05746">
    <property type="entry name" value="DALR_1"/>
    <property type="match status" value="1"/>
</dbReference>
<evidence type="ECO:0000256" key="4">
    <source>
        <dbReference type="ARBA" id="ARBA00012837"/>
    </source>
</evidence>
<comment type="subunit">
    <text evidence="3">Monomer.</text>
</comment>
<dbReference type="AlphaFoldDB" id="B8BYR1"/>
<dbReference type="FunFam" id="1.10.730.10:FF:000008">
    <property type="entry name" value="Arginine--tRNA ligase"/>
    <property type="match status" value="1"/>
</dbReference>
<keyword evidence="10 13" id="KW-0030">Aminoacyl-tRNA synthetase</keyword>
<evidence type="ECO:0000259" key="15">
    <source>
        <dbReference type="SMART" id="SM01016"/>
    </source>
</evidence>
<evidence type="ECO:0000256" key="6">
    <source>
        <dbReference type="ARBA" id="ARBA00022598"/>
    </source>
</evidence>
<dbReference type="GO" id="GO:0005524">
    <property type="term" value="F:ATP binding"/>
    <property type="evidence" value="ECO:0007669"/>
    <property type="project" value="UniProtKB-KW"/>
</dbReference>
<dbReference type="PROSITE" id="PS00178">
    <property type="entry name" value="AA_TRNA_LIGASE_I"/>
    <property type="match status" value="1"/>
</dbReference>
<dbReference type="PANTHER" id="PTHR11956:SF5">
    <property type="entry name" value="ARGININE--TRNA LIGASE, CYTOPLASMIC"/>
    <property type="match status" value="1"/>
</dbReference>